<dbReference type="PRINTS" id="PR00111">
    <property type="entry name" value="ABHYDROLASE"/>
</dbReference>
<accession>A0A6J4HNM4</accession>
<dbReference type="InterPro" id="IPR000639">
    <property type="entry name" value="Epox_hydrolase-like"/>
</dbReference>
<evidence type="ECO:0000259" key="2">
    <source>
        <dbReference type="Pfam" id="PF00561"/>
    </source>
</evidence>
<keyword evidence="1 3" id="KW-0378">Hydrolase</keyword>
<organism evidence="3">
    <name type="scientific">uncultured Acidimicrobiales bacterium</name>
    <dbReference type="NCBI Taxonomy" id="310071"/>
    <lineage>
        <taxon>Bacteria</taxon>
        <taxon>Bacillati</taxon>
        <taxon>Actinomycetota</taxon>
        <taxon>Acidimicrobiia</taxon>
        <taxon>Acidimicrobiales</taxon>
        <taxon>environmental samples</taxon>
    </lineage>
</organism>
<dbReference type="InterPro" id="IPR029058">
    <property type="entry name" value="AB_hydrolase_fold"/>
</dbReference>
<dbReference type="PRINTS" id="PR00412">
    <property type="entry name" value="EPOXHYDRLASE"/>
</dbReference>
<sequence>MAERLVELRQGGLAFPVRSAGPEDGAPVILLHGFPQTSAVWSPYLLRLSAAGFRAIAPDQRGYAATARPSGVDQYTLDVLVADVLGIADDLGVDRFHLVGHDWGGAVGWALAAAHPGRLLSLTSVSTPHPRALASSLWRSFQLARLWYVGLFQLPQIPEKVLTSRNGTLLRRALRDSGLPDASVDAYAETLLQPGAMTAALSYYRALRPWRGLDIGPISVPTLFVWGTNDAALGPVAARATEGQVDGPYRFEVLEGASHWIPETRVDELSELLLDHLRAFPA</sequence>
<dbReference type="InterPro" id="IPR000073">
    <property type="entry name" value="AB_hydrolase_1"/>
</dbReference>
<dbReference type="Gene3D" id="3.40.50.1820">
    <property type="entry name" value="alpha/beta hydrolase"/>
    <property type="match status" value="1"/>
</dbReference>
<dbReference type="SUPFAM" id="SSF53474">
    <property type="entry name" value="alpha/beta-Hydrolases"/>
    <property type="match status" value="1"/>
</dbReference>
<dbReference type="EMBL" id="CADCSZ010000067">
    <property type="protein sequence ID" value="CAA9229272.1"/>
    <property type="molecule type" value="Genomic_DNA"/>
</dbReference>
<dbReference type="EC" id="3.3.2.9" evidence="3"/>
<evidence type="ECO:0000256" key="1">
    <source>
        <dbReference type="ARBA" id="ARBA00022801"/>
    </source>
</evidence>
<dbReference type="GO" id="GO:0033961">
    <property type="term" value="F:cis-stilbene-oxide hydrolase activity"/>
    <property type="evidence" value="ECO:0007669"/>
    <property type="project" value="UniProtKB-EC"/>
</dbReference>
<feature type="domain" description="AB hydrolase-1" evidence="2">
    <location>
        <begin position="27"/>
        <end position="264"/>
    </location>
</feature>
<proteinExistence type="predicted"/>
<name>A0A6J4HNM4_9ACTN</name>
<evidence type="ECO:0000313" key="3">
    <source>
        <dbReference type="EMBL" id="CAA9229272.1"/>
    </source>
</evidence>
<dbReference type="AlphaFoldDB" id="A0A6J4HNM4"/>
<protein>
    <submittedName>
        <fullName evidence="3">Epoxide hydrolase</fullName>
        <ecNumber evidence="3">3.3.2.9</ecNumber>
    </submittedName>
</protein>
<reference evidence="3" key="1">
    <citation type="submission" date="2020-02" db="EMBL/GenBank/DDBJ databases">
        <authorList>
            <person name="Meier V. D."/>
        </authorList>
    </citation>
    <scope>NUCLEOTIDE SEQUENCE</scope>
    <source>
        <strain evidence="3">AVDCRST_MAG76</strain>
    </source>
</reference>
<gene>
    <name evidence="3" type="ORF">AVDCRST_MAG76-1141</name>
</gene>
<dbReference type="Pfam" id="PF00561">
    <property type="entry name" value="Abhydrolase_1"/>
    <property type="match status" value="1"/>
</dbReference>
<dbReference type="PANTHER" id="PTHR43329">
    <property type="entry name" value="EPOXIDE HYDROLASE"/>
    <property type="match status" value="1"/>
</dbReference>